<evidence type="ECO:0000256" key="5">
    <source>
        <dbReference type="ARBA" id="ARBA00022692"/>
    </source>
</evidence>
<comment type="subcellular location">
    <subcellularLocation>
        <location evidence="1">Golgi apparatus membrane</location>
        <topology evidence="1">Single-pass type II membrane protein</topology>
    </subcellularLocation>
</comment>
<organism evidence="11">
    <name type="scientific">Tetraselmis sp. GSL018</name>
    <dbReference type="NCBI Taxonomy" id="582737"/>
    <lineage>
        <taxon>Eukaryota</taxon>
        <taxon>Viridiplantae</taxon>
        <taxon>Chlorophyta</taxon>
        <taxon>core chlorophytes</taxon>
        <taxon>Chlorodendrophyceae</taxon>
        <taxon>Chlorodendrales</taxon>
        <taxon>Chlorodendraceae</taxon>
        <taxon>Tetraselmis</taxon>
    </lineage>
</organism>
<keyword evidence="9" id="KW-0472">Membrane</keyword>
<keyword evidence="5" id="KW-0812">Transmembrane</keyword>
<dbReference type="PANTHER" id="PTHR11987:SF36">
    <property type="entry name" value="SIA-ALPHA-2,3-GAL-BETA-1,4-GLCNAC-R:ALPHA 2,8-SIALYLTRANSFERASE"/>
    <property type="match status" value="1"/>
</dbReference>
<evidence type="ECO:0000256" key="6">
    <source>
        <dbReference type="ARBA" id="ARBA00022968"/>
    </source>
</evidence>
<keyword evidence="8" id="KW-0333">Golgi apparatus</keyword>
<evidence type="ECO:0000256" key="9">
    <source>
        <dbReference type="ARBA" id="ARBA00023136"/>
    </source>
</evidence>
<dbReference type="InterPro" id="IPR050943">
    <property type="entry name" value="Glycosyltr_29_Sialyltrsf"/>
</dbReference>
<keyword evidence="6" id="KW-0735">Signal-anchor</keyword>
<evidence type="ECO:0000256" key="3">
    <source>
        <dbReference type="ARBA" id="ARBA00022676"/>
    </source>
</evidence>
<sequence length="425" mass="46367">MVADGRRLDSDSLRHKFRCPAKGWKDSTAEGAHRRRRLQSQLKSDGELSCVVPPGPGGSVVVQVIVGIGATKVESHRSHNQFRYVLSPKEKIQQESSMLLDGLSVRHPSLPVFLNKGAITGHHEVIGKDSFSGKTIAFSVPPDLMDLIPDGDLKMKHAACSVVLNSANLREKNYGADIDSANAVFRFNNAPTEGFRSEVGRRTNYRFVQVPLIRSMVQKKDLQAARRAWRPVKGEKLITLSDLAQDLVTPLSKALPRGALLFPSAPLLQNVHTMYAELRRRFEDLGISGDLDSVDGGGAEDAAGRRLLGAPISLAQLARTAIQEHELLETEPATGLLQPPQALVAVFVAVQMCERVTLYGHDGTFGAGPSTRRHQQPTYYGSDPVGLDVFDITTTRPEKIEGDAALFDNAVLELLQVLGHLKIQG</sequence>
<dbReference type="EMBL" id="GBEZ01020866">
    <property type="protein sequence ID" value="JAC65837.1"/>
    <property type="molecule type" value="Transcribed_RNA"/>
</dbReference>
<comment type="similarity">
    <text evidence="2">Belongs to the glycosyltransferase 29 family.</text>
</comment>
<dbReference type="GO" id="GO:0000139">
    <property type="term" value="C:Golgi membrane"/>
    <property type="evidence" value="ECO:0007669"/>
    <property type="project" value="UniProtKB-SubCell"/>
</dbReference>
<reference evidence="11" key="1">
    <citation type="submission" date="2014-05" db="EMBL/GenBank/DDBJ databases">
        <title>The transcriptome of the halophilic microalga Tetraselmis sp. GSL018 isolated from the Great Salt Lake, Utah.</title>
        <authorList>
            <person name="Jinkerson R.E."/>
            <person name="D'Adamo S."/>
            <person name="Posewitz M.C."/>
        </authorList>
    </citation>
    <scope>NUCLEOTIDE SEQUENCE</scope>
    <source>
        <strain evidence="11">GSL018</strain>
    </source>
</reference>
<accession>A0A061QYS5</accession>
<dbReference type="PANTHER" id="PTHR11987">
    <property type="entry name" value="ALPHA-2,8-SIALYLTRANSFERASE"/>
    <property type="match status" value="1"/>
</dbReference>
<dbReference type="Gene3D" id="3.90.1480.20">
    <property type="entry name" value="Glycosyl transferase family 29"/>
    <property type="match status" value="1"/>
</dbReference>
<evidence type="ECO:0000256" key="2">
    <source>
        <dbReference type="ARBA" id="ARBA00006003"/>
    </source>
</evidence>
<dbReference type="InterPro" id="IPR001675">
    <property type="entry name" value="Glyco_trans_29"/>
</dbReference>
<dbReference type="InterPro" id="IPR038578">
    <property type="entry name" value="GT29-like_sf"/>
</dbReference>
<evidence type="ECO:0000313" key="11">
    <source>
        <dbReference type="EMBL" id="JAC65837.1"/>
    </source>
</evidence>
<evidence type="ECO:0000256" key="7">
    <source>
        <dbReference type="ARBA" id="ARBA00022989"/>
    </source>
</evidence>
<name>A0A061QYS5_9CHLO</name>
<keyword evidence="10" id="KW-0325">Glycoprotein</keyword>
<keyword evidence="7" id="KW-1133">Transmembrane helix</keyword>
<dbReference type="AlphaFoldDB" id="A0A061QYS5"/>
<evidence type="ECO:0000256" key="4">
    <source>
        <dbReference type="ARBA" id="ARBA00022679"/>
    </source>
</evidence>
<protein>
    <submittedName>
        <fullName evidence="11">Uncharacterized protein</fullName>
    </submittedName>
</protein>
<dbReference type="GO" id="GO:0008373">
    <property type="term" value="F:sialyltransferase activity"/>
    <property type="evidence" value="ECO:0007669"/>
    <property type="project" value="InterPro"/>
</dbReference>
<keyword evidence="4" id="KW-0808">Transferase</keyword>
<evidence type="ECO:0000256" key="8">
    <source>
        <dbReference type="ARBA" id="ARBA00023034"/>
    </source>
</evidence>
<evidence type="ECO:0000256" key="1">
    <source>
        <dbReference type="ARBA" id="ARBA00004323"/>
    </source>
</evidence>
<dbReference type="Pfam" id="PF00777">
    <property type="entry name" value="Glyco_transf_29"/>
    <property type="match status" value="1"/>
</dbReference>
<proteinExistence type="inferred from homology"/>
<evidence type="ECO:0000256" key="10">
    <source>
        <dbReference type="ARBA" id="ARBA00023180"/>
    </source>
</evidence>
<keyword evidence="3" id="KW-0328">Glycosyltransferase</keyword>
<gene>
    <name evidence="11" type="ORF">TSPGSL018_15139</name>
</gene>